<dbReference type="InterPro" id="IPR028082">
    <property type="entry name" value="Peripla_BP_I"/>
</dbReference>
<dbReference type="AlphaFoldDB" id="A0A1G8HRE4"/>
<dbReference type="InterPro" id="IPR046335">
    <property type="entry name" value="LacI/GalR-like_sensor"/>
</dbReference>
<evidence type="ECO:0000256" key="3">
    <source>
        <dbReference type="ARBA" id="ARBA00023163"/>
    </source>
</evidence>
<proteinExistence type="predicted"/>
<dbReference type="CDD" id="cd01392">
    <property type="entry name" value="HTH_LacI"/>
    <property type="match status" value="1"/>
</dbReference>
<dbReference type="Pfam" id="PF00356">
    <property type="entry name" value="LacI"/>
    <property type="match status" value="1"/>
</dbReference>
<keyword evidence="5" id="KW-1185">Reference proteome</keyword>
<evidence type="ECO:0000256" key="1">
    <source>
        <dbReference type="ARBA" id="ARBA00023015"/>
    </source>
</evidence>
<evidence type="ECO:0000313" key="5">
    <source>
        <dbReference type="Proteomes" id="UP000182130"/>
    </source>
</evidence>
<keyword evidence="1" id="KW-0805">Transcription regulation</keyword>
<evidence type="ECO:0000313" key="4">
    <source>
        <dbReference type="EMBL" id="SDI09070.1"/>
    </source>
</evidence>
<dbReference type="PANTHER" id="PTHR30146:SF153">
    <property type="entry name" value="LACTOSE OPERON REPRESSOR"/>
    <property type="match status" value="1"/>
</dbReference>
<evidence type="ECO:0000256" key="2">
    <source>
        <dbReference type="ARBA" id="ARBA00023125"/>
    </source>
</evidence>
<dbReference type="Gene3D" id="1.10.260.40">
    <property type="entry name" value="lambda repressor-like DNA-binding domains"/>
    <property type="match status" value="1"/>
</dbReference>
<dbReference type="SMART" id="SM00354">
    <property type="entry name" value="HTH_LACI"/>
    <property type="match status" value="1"/>
</dbReference>
<protein>
    <submittedName>
        <fullName evidence="4">DNA-binding transcriptional regulator, LacI/PurR family</fullName>
    </submittedName>
</protein>
<dbReference type="RefSeq" id="WP_281186743.1">
    <property type="nucleotide sequence ID" value="NZ_FNEI01000001.1"/>
</dbReference>
<organism evidence="4 5">
    <name type="scientific">Arthrobacter cupressi</name>
    <dbReference type="NCBI Taxonomy" id="1045773"/>
    <lineage>
        <taxon>Bacteria</taxon>
        <taxon>Bacillati</taxon>
        <taxon>Actinomycetota</taxon>
        <taxon>Actinomycetes</taxon>
        <taxon>Micrococcales</taxon>
        <taxon>Micrococcaceae</taxon>
        <taxon>Arthrobacter</taxon>
    </lineage>
</organism>
<dbReference type="GO" id="GO:0000976">
    <property type="term" value="F:transcription cis-regulatory region binding"/>
    <property type="evidence" value="ECO:0007669"/>
    <property type="project" value="TreeGrafter"/>
</dbReference>
<dbReference type="SUPFAM" id="SSF53822">
    <property type="entry name" value="Periplasmic binding protein-like I"/>
    <property type="match status" value="1"/>
</dbReference>
<dbReference type="InterPro" id="IPR010982">
    <property type="entry name" value="Lambda_DNA-bd_dom_sf"/>
</dbReference>
<dbReference type="SUPFAM" id="SSF47413">
    <property type="entry name" value="lambda repressor-like DNA-binding domains"/>
    <property type="match status" value="1"/>
</dbReference>
<dbReference type="STRING" id="1045773.SAMN05216555_1015"/>
<dbReference type="PROSITE" id="PS50932">
    <property type="entry name" value="HTH_LACI_2"/>
    <property type="match status" value="1"/>
</dbReference>
<accession>A0A1G8HRE4</accession>
<dbReference type="CDD" id="cd06267">
    <property type="entry name" value="PBP1_LacI_sugar_binding-like"/>
    <property type="match status" value="1"/>
</dbReference>
<dbReference type="PANTHER" id="PTHR30146">
    <property type="entry name" value="LACI-RELATED TRANSCRIPTIONAL REPRESSOR"/>
    <property type="match status" value="1"/>
</dbReference>
<dbReference type="InterPro" id="IPR000843">
    <property type="entry name" value="HTH_LacI"/>
</dbReference>
<keyword evidence="3" id="KW-0804">Transcription</keyword>
<dbReference type="EMBL" id="FNEI01000001">
    <property type="protein sequence ID" value="SDI09070.1"/>
    <property type="molecule type" value="Genomic_DNA"/>
</dbReference>
<dbReference type="Gene3D" id="3.40.50.2300">
    <property type="match status" value="2"/>
</dbReference>
<dbReference type="Proteomes" id="UP000182130">
    <property type="component" value="Unassembled WGS sequence"/>
</dbReference>
<keyword evidence="2 4" id="KW-0238">DNA-binding</keyword>
<dbReference type="PROSITE" id="PS00356">
    <property type="entry name" value="HTH_LACI_1"/>
    <property type="match status" value="1"/>
</dbReference>
<dbReference type="GO" id="GO:0003700">
    <property type="term" value="F:DNA-binding transcription factor activity"/>
    <property type="evidence" value="ECO:0007669"/>
    <property type="project" value="TreeGrafter"/>
</dbReference>
<reference evidence="5" key="1">
    <citation type="submission" date="2016-10" db="EMBL/GenBank/DDBJ databases">
        <authorList>
            <person name="Varghese N."/>
            <person name="Submissions S."/>
        </authorList>
    </citation>
    <scope>NUCLEOTIDE SEQUENCE [LARGE SCALE GENOMIC DNA]</scope>
    <source>
        <strain evidence="5">CGMCC 1.10783</strain>
    </source>
</reference>
<dbReference type="Pfam" id="PF13377">
    <property type="entry name" value="Peripla_BP_3"/>
    <property type="match status" value="1"/>
</dbReference>
<gene>
    <name evidence="4" type="ORF">SAMN05216555_1015</name>
</gene>
<name>A0A1G8HRE4_9MICC</name>
<sequence>MSVSIRDVAQSAGVSMATVSRALSGRGNVSERSRQRVLDAAAELGFVPSYNAASLASGRTRNIGVMLPTVQRWFFSSVLEGASGALLEAGYDLTLYTTGEGPGQRQSVLNDFLLRQRLDGVVAVSLELSPEEVEQLLRVKRPVVGLGGPIEGVATLHIDDVETARRATQHLIGLGHRDIAHLSGSPEFERDFALPVNRRVGFETAMNDAGISVRPDWLVRTDFTVAGSHAVAKRLLAAPSGRPTAVFAASDEMAIGVITAAQELGLRVPYDLSVIGIDGHELGEVFGLTTFDQAPRRQGADAVHMLLSQLDGDNAPQGEIVEPEFVVRRSTSVPPQPHSGSIVVNSR</sequence>